<proteinExistence type="predicted"/>
<accession>A0AC35UI29</accession>
<organism evidence="1 2">
    <name type="scientific">Rhabditophanes sp. KR3021</name>
    <dbReference type="NCBI Taxonomy" id="114890"/>
    <lineage>
        <taxon>Eukaryota</taxon>
        <taxon>Metazoa</taxon>
        <taxon>Ecdysozoa</taxon>
        <taxon>Nematoda</taxon>
        <taxon>Chromadorea</taxon>
        <taxon>Rhabditida</taxon>
        <taxon>Tylenchina</taxon>
        <taxon>Panagrolaimomorpha</taxon>
        <taxon>Strongyloidoidea</taxon>
        <taxon>Alloionematidae</taxon>
        <taxon>Rhabditophanes</taxon>
    </lineage>
</organism>
<protein>
    <submittedName>
        <fullName evidence="2">COesterase domain-containing protein</fullName>
    </submittedName>
</protein>
<dbReference type="WBParaSite" id="RSKR_0001163300.2">
    <property type="protein sequence ID" value="RSKR_0001163300.2"/>
    <property type="gene ID" value="RSKR_0001163300"/>
</dbReference>
<name>A0AC35UI29_9BILA</name>
<dbReference type="Proteomes" id="UP000095286">
    <property type="component" value="Unplaced"/>
</dbReference>
<evidence type="ECO:0000313" key="1">
    <source>
        <dbReference type="Proteomes" id="UP000095286"/>
    </source>
</evidence>
<reference evidence="2" key="1">
    <citation type="submission" date="2016-11" db="UniProtKB">
        <authorList>
            <consortium name="WormBaseParasite"/>
        </authorList>
    </citation>
    <scope>IDENTIFICATION</scope>
    <source>
        <strain evidence="2">KR3021</strain>
    </source>
</reference>
<evidence type="ECO:0000313" key="2">
    <source>
        <dbReference type="WBParaSite" id="RSKR_0001163300.2"/>
    </source>
</evidence>
<sequence>MHILCLSTNPKKRIQTTFGVLKGETISPDAEDLPAVTQYLGVPFGVSPTGQNRFNLAISAAKWTHMPKDAFKISSVCMQTRLPATSETKAFKSMSSQRFDHVHRLLLHLKPESEDCLYMNIYIPEKIERNDENKIPSLLIIHGDSYNWNSGNSYNGSLLAAYGQVAVITMNYRLGAFGFLGRCESNSCTGNAGLSDLVAALKMLSNILPSFGASPDSLTLLGWGTGANLISLLMASPITLPKSRLFHRAILLDGTALSPSAIQENPQEFYLKLAEELNCVDNSANLKKVKDSRKDIKGILRCLQEHSAENITQASSRLEIPTFLNAFAPIIDGQIVPNHPKISFSPQFGSLFRDVDLMIGTVSYPAHSLLPNEDLIHGFDNSKRDKILRTIVRNFYSNHRSEIFESIIHEYTDWENGKNKHPKQIRNEMLQALGDVLFTTPLIETLRMHSTDEQPKSGNTFFFVFGHETKGWSKEHPTNGIRGSLTGDHVPYILGYPLSNHHIDNLYTSFSNEDKEMSKCMMTYVTNFIKTGDPTKPRILSKDSNIESKFQNIIWPQFNQGTREAYLDIVSDQPRIRNYYRNSYVGFWSEFVPQLIESGKDKNLPEEHSFLKDHFNRNSFFGNVRHYGNYKNEGFPPPPQPPPPSPNDLLIKMGTTPPTPNAIASENSTPTTVAVNEKCNEYSTLGITVAIGSGLLVLNVCIFIGMYHQCNKTSKPEKNNFASYQGYNSAHLQNNPDLYIPNSPVRHITLLPPPTYKTHLTNVTKEVSSTSNKPRHSLPATFNKINRRKSNMKSTPLTSITSDQFQANRNDILTQLNEISPNFDYTPATRNTSLTYSLFDKVLV</sequence>